<evidence type="ECO:0000256" key="1">
    <source>
        <dbReference type="SAM" id="MobiDB-lite"/>
    </source>
</evidence>
<name>A0A699JBN1_TANCI</name>
<reference evidence="2" key="1">
    <citation type="journal article" date="2019" name="Sci. Rep.">
        <title>Draft genome of Tanacetum cinerariifolium, the natural source of mosquito coil.</title>
        <authorList>
            <person name="Yamashiro T."/>
            <person name="Shiraishi A."/>
            <person name="Satake H."/>
            <person name="Nakayama K."/>
        </authorList>
    </citation>
    <scope>NUCLEOTIDE SEQUENCE</scope>
</reference>
<feature type="region of interest" description="Disordered" evidence="1">
    <location>
        <begin position="40"/>
        <end position="61"/>
    </location>
</feature>
<dbReference type="AlphaFoldDB" id="A0A699JBN1"/>
<protein>
    <submittedName>
        <fullName evidence="2">Uncharacterized protein</fullName>
    </submittedName>
</protein>
<evidence type="ECO:0000313" key="2">
    <source>
        <dbReference type="EMBL" id="GFA23521.1"/>
    </source>
</evidence>
<comment type="caution">
    <text evidence="2">The sequence shown here is derived from an EMBL/GenBank/DDBJ whole genome shotgun (WGS) entry which is preliminary data.</text>
</comment>
<proteinExistence type="predicted"/>
<gene>
    <name evidence="2" type="ORF">Tci_595493</name>
</gene>
<sequence length="152" mass="16832">MGYDHEMIPKSKDWVERFNPDSKLPNFNTGRILVYESQAAKESLKPAETSITPESSKDSKAESLIHLPPLKNLQEASPSSKVMPLTFQPYSSKERSGLGIMKHTNLETQNSSNKSVSGAVTVSKTVPTTPLVPTEFKNTEQKSKINELTKLV</sequence>
<dbReference type="EMBL" id="BKCJ010390090">
    <property type="protein sequence ID" value="GFA23521.1"/>
    <property type="molecule type" value="Genomic_DNA"/>
</dbReference>
<accession>A0A699JBN1</accession>
<organism evidence="2">
    <name type="scientific">Tanacetum cinerariifolium</name>
    <name type="common">Dalmatian daisy</name>
    <name type="synonym">Chrysanthemum cinerariifolium</name>
    <dbReference type="NCBI Taxonomy" id="118510"/>
    <lineage>
        <taxon>Eukaryota</taxon>
        <taxon>Viridiplantae</taxon>
        <taxon>Streptophyta</taxon>
        <taxon>Embryophyta</taxon>
        <taxon>Tracheophyta</taxon>
        <taxon>Spermatophyta</taxon>
        <taxon>Magnoliopsida</taxon>
        <taxon>eudicotyledons</taxon>
        <taxon>Gunneridae</taxon>
        <taxon>Pentapetalae</taxon>
        <taxon>asterids</taxon>
        <taxon>campanulids</taxon>
        <taxon>Asterales</taxon>
        <taxon>Asteraceae</taxon>
        <taxon>Asteroideae</taxon>
        <taxon>Anthemideae</taxon>
        <taxon>Anthemidinae</taxon>
        <taxon>Tanacetum</taxon>
    </lineage>
</organism>